<dbReference type="InterPro" id="IPR051221">
    <property type="entry name" value="LDLR-related"/>
</dbReference>
<evidence type="ECO:0000256" key="2">
    <source>
        <dbReference type="ARBA" id="ARBA00022692"/>
    </source>
</evidence>
<feature type="disulfide bond" evidence="9">
    <location>
        <begin position="64"/>
        <end position="76"/>
    </location>
</feature>
<dbReference type="PROSITE" id="PS50068">
    <property type="entry name" value="LDLRA_2"/>
    <property type="match status" value="1"/>
</dbReference>
<dbReference type="AlphaFoldDB" id="A0A183ETL2"/>
<dbReference type="WBParaSite" id="GPUH_0002433301-mRNA-1">
    <property type="protein sequence ID" value="GPUH_0002433301-mRNA-1"/>
    <property type="gene ID" value="GPUH_0002433301"/>
</dbReference>
<comment type="subcellular location">
    <subcellularLocation>
        <location evidence="1">Membrane</location>
        <topology evidence="1">Single-pass membrane protein</topology>
    </subcellularLocation>
</comment>
<dbReference type="SUPFAM" id="SSF57424">
    <property type="entry name" value="LDL receptor-like module"/>
    <property type="match status" value="1"/>
</dbReference>
<dbReference type="SMART" id="SM00192">
    <property type="entry name" value="LDLa"/>
    <property type="match status" value="1"/>
</dbReference>
<proteinExistence type="predicted"/>
<sequence>MVRCSAAMVWMNRSVRCANALHDISNAMMVLAFRNIVGVIVGVIVQMLPTNCIAKIMYPNRRECSPFEFECGNSVCIPRKFICDGDNDCGDNSDETNEHCKSALCDPPLRFRCAHSRLCLNILQVCLVQKILKFKSKEDSCAFRTATAVQNAYCPFLLAFGCFRSFQLSNQGSREIKIFGEFLLPMSSLANP</sequence>
<evidence type="ECO:0000313" key="12">
    <source>
        <dbReference type="Proteomes" id="UP000271098"/>
    </source>
</evidence>
<keyword evidence="5 10" id="KW-0472">Membrane</keyword>
<dbReference type="PANTHER" id="PTHR22722">
    <property type="entry name" value="LOW-DENSITY LIPOPROTEIN RECEPTOR-RELATED PROTEIN 2-RELATED"/>
    <property type="match status" value="1"/>
</dbReference>
<evidence type="ECO:0000256" key="6">
    <source>
        <dbReference type="ARBA" id="ARBA00023157"/>
    </source>
</evidence>
<evidence type="ECO:0000256" key="1">
    <source>
        <dbReference type="ARBA" id="ARBA00004167"/>
    </source>
</evidence>
<dbReference type="Pfam" id="PF00057">
    <property type="entry name" value="Ldl_recept_a"/>
    <property type="match status" value="1"/>
</dbReference>
<dbReference type="GO" id="GO:0005886">
    <property type="term" value="C:plasma membrane"/>
    <property type="evidence" value="ECO:0007669"/>
    <property type="project" value="TreeGrafter"/>
</dbReference>
<protein>
    <submittedName>
        <fullName evidence="13">Low-density lipoprotein receptor domain class A</fullName>
    </submittedName>
</protein>
<dbReference type="GO" id="GO:0043235">
    <property type="term" value="C:receptor complex"/>
    <property type="evidence" value="ECO:0007669"/>
    <property type="project" value="TreeGrafter"/>
</dbReference>
<dbReference type="InterPro" id="IPR036055">
    <property type="entry name" value="LDL_receptor-like_sf"/>
</dbReference>
<organism evidence="13">
    <name type="scientific">Gongylonema pulchrum</name>
    <dbReference type="NCBI Taxonomy" id="637853"/>
    <lineage>
        <taxon>Eukaryota</taxon>
        <taxon>Metazoa</taxon>
        <taxon>Ecdysozoa</taxon>
        <taxon>Nematoda</taxon>
        <taxon>Chromadorea</taxon>
        <taxon>Rhabditida</taxon>
        <taxon>Spirurina</taxon>
        <taxon>Spiruromorpha</taxon>
        <taxon>Spiruroidea</taxon>
        <taxon>Gongylonematidae</taxon>
        <taxon>Gongylonema</taxon>
    </lineage>
</organism>
<reference evidence="13" key="1">
    <citation type="submission" date="2016-06" db="UniProtKB">
        <authorList>
            <consortium name="WormBaseParasite"/>
        </authorList>
    </citation>
    <scope>IDENTIFICATION</scope>
</reference>
<reference evidence="11 12" key="2">
    <citation type="submission" date="2018-11" db="EMBL/GenBank/DDBJ databases">
        <authorList>
            <consortium name="Pathogen Informatics"/>
        </authorList>
    </citation>
    <scope>NUCLEOTIDE SEQUENCE [LARGE SCALE GENOMIC DNA]</scope>
</reference>
<dbReference type="CDD" id="cd00112">
    <property type="entry name" value="LDLa"/>
    <property type="match status" value="1"/>
</dbReference>
<evidence type="ECO:0000256" key="7">
    <source>
        <dbReference type="ARBA" id="ARBA00023170"/>
    </source>
</evidence>
<keyword evidence="7" id="KW-0675">Receptor</keyword>
<dbReference type="OrthoDB" id="21182at2759"/>
<feature type="disulfide bond" evidence="9">
    <location>
        <begin position="71"/>
        <end position="89"/>
    </location>
</feature>
<dbReference type="EMBL" id="UYRT01100687">
    <property type="protein sequence ID" value="VDN42666.1"/>
    <property type="molecule type" value="Genomic_DNA"/>
</dbReference>
<evidence type="ECO:0000256" key="9">
    <source>
        <dbReference type="PROSITE-ProRule" id="PRU00124"/>
    </source>
</evidence>
<keyword evidence="2 10" id="KW-0812">Transmembrane</keyword>
<keyword evidence="4 10" id="KW-1133">Transmembrane helix</keyword>
<keyword evidence="12" id="KW-1185">Reference proteome</keyword>
<dbReference type="Proteomes" id="UP000271098">
    <property type="component" value="Unassembled WGS sequence"/>
</dbReference>
<evidence type="ECO:0000313" key="13">
    <source>
        <dbReference type="WBParaSite" id="GPUH_0002433301-mRNA-1"/>
    </source>
</evidence>
<keyword evidence="8" id="KW-0325">Glycoprotein</keyword>
<keyword evidence="3" id="KW-0677">Repeat</keyword>
<dbReference type="Gene3D" id="4.10.400.10">
    <property type="entry name" value="Low-density Lipoprotein Receptor"/>
    <property type="match status" value="1"/>
</dbReference>
<evidence type="ECO:0000256" key="8">
    <source>
        <dbReference type="ARBA" id="ARBA00023180"/>
    </source>
</evidence>
<gene>
    <name evidence="11" type="ORF">GPUH_LOCUS24305</name>
</gene>
<evidence type="ECO:0000313" key="11">
    <source>
        <dbReference type="EMBL" id="VDN42666.1"/>
    </source>
</evidence>
<name>A0A183ETL2_9BILA</name>
<dbReference type="PROSITE" id="PS01209">
    <property type="entry name" value="LDLRA_1"/>
    <property type="match status" value="1"/>
</dbReference>
<evidence type="ECO:0000256" key="5">
    <source>
        <dbReference type="ARBA" id="ARBA00023136"/>
    </source>
</evidence>
<dbReference type="FunFam" id="4.10.400.10:FF:000005">
    <property type="entry name" value="low-density lipoprotein receptor-related protein 1B"/>
    <property type="match status" value="1"/>
</dbReference>
<keyword evidence="6 9" id="KW-1015">Disulfide bond</keyword>
<dbReference type="InterPro" id="IPR023415">
    <property type="entry name" value="LDLR_class-A_CS"/>
</dbReference>
<evidence type="ECO:0000256" key="4">
    <source>
        <dbReference type="ARBA" id="ARBA00022989"/>
    </source>
</evidence>
<comment type="caution">
    <text evidence="9">Lacks conserved residue(s) required for the propagation of feature annotation.</text>
</comment>
<feature type="transmembrane region" description="Helical" evidence="10">
    <location>
        <begin position="27"/>
        <end position="48"/>
    </location>
</feature>
<dbReference type="InterPro" id="IPR002172">
    <property type="entry name" value="LDrepeatLR_classA_rpt"/>
</dbReference>
<accession>A0A183ETL2</accession>
<evidence type="ECO:0000256" key="3">
    <source>
        <dbReference type="ARBA" id="ARBA00022737"/>
    </source>
</evidence>
<evidence type="ECO:0000256" key="10">
    <source>
        <dbReference type="SAM" id="Phobius"/>
    </source>
</evidence>